<reference evidence="2 3" key="1">
    <citation type="submission" date="2020-03" db="EMBL/GenBank/DDBJ databases">
        <title>Genomic Encyclopedia of Type Strains, Phase IV (KMG-IV): sequencing the most valuable type-strain genomes for metagenomic binning, comparative biology and taxonomic classification.</title>
        <authorList>
            <person name="Goeker M."/>
        </authorList>
    </citation>
    <scope>NUCLEOTIDE SEQUENCE [LARGE SCALE GENOMIC DNA]</scope>
    <source>
        <strain evidence="2 3">DSM 4733</strain>
    </source>
</reference>
<evidence type="ECO:0000313" key="2">
    <source>
        <dbReference type="EMBL" id="NIJ64654.1"/>
    </source>
</evidence>
<dbReference type="RefSeq" id="WP_167298975.1">
    <property type="nucleotide sequence ID" value="NZ_JAASQV010000001.1"/>
</dbReference>
<comment type="caution">
    <text evidence="2">The sequence shown here is derived from an EMBL/GenBank/DDBJ whole genome shotgun (WGS) entry which is preliminary data.</text>
</comment>
<keyword evidence="1" id="KW-1133">Transmembrane helix</keyword>
<gene>
    <name evidence="2" type="ORF">FHR20_001585</name>
</gene>
<keyword evidence="1" id="KW-0472">Membrane</keyword>
<name>A0A7X5UYP5_9SPHN</name>
<dbReference type="EMBL" id="JAASQV010000001">
    <property type="protein sequence ID" value="NIJ64654.1"/>
    <property type="molecule type" value="Genomic_DNA"/>
</dbReference>
<organism evidence="2 3">
    <name type="scientific">Sphingomonas leidyi</name>
    <dbReference type="NCBI Taxonomy" id="68569"/>
    <lineage>
        <taxon>Bacteria</taxon>
        <taxon>Pseudomonadati</taxon>
        <taxon>Pseudomonadota</taxon>
        <taxon>Alphaproteobacteria</taxon>
        <taxon>Sphingomonadales</taxon>
        <taxon>Sphingomonadaceae</taxon>
        <taxon>Sphingomonas</taxon>
    </lineage>
</organism>
<keyword evidence="3" id="KW-1185">Reference proteome</keyword>
<feature type="transmembrane region" description="Helical" evidence="1">
    <location>
        <begin position="50"/>
        <end position="73"/>
    </location>
</feature>
<feature type="transmembrane region" description="Helical" evidence="1">
    <location>
        <begin position="107"/>
        <end position="130"/>
    </location>
</feature>
<protein>
    <submittedName>
        <fullName evidence="2">Uncharacterized protein</fullName>
    </submittedName>
</protein>
<evidence type="ECO:0000256" key="1">
    <source>
        <dbReference type="SAM" id="Phobius"/>
    </source>
</evidence>
<accession>A0A7X5UYP5</accession>
<keyword evidence="1" id="KW-0812">Transmembrane</keyword>
<sequence length="146" mass="14991">MLPSSEQRLAAGALVADVGIVVYKTMLAMPPEAHPAMLGLGAQFDTVLRVAWLPPVATLGLALLGLGAAIMLGMTAWPRWFALIANPVSLVGIGTGLAFVAPEPVATWLGGAAFNLGFLALYVVSTALLWNGAVQPISAARPNCDG</sequence>
<proteinExistence type="predicted"/>
<dbReference type="AlphaFoldDB" id="A0A7X5UYP5"/>
<evidence type="ECO:0000313" key="3">
    <source>
        <dbReference type="Proteomes" id="UP000564677"/>
    </source>
</evidence>
<feature type="transmembrane region" description="Helical" evidence="1">
    <location>
        <begin position="9"/>
        <end position="30"/>
    </location>
</feature>
<dbReference type="Proteomes" id="UP000564677">
    <property type="component" value="Unassembled WGS sequence"/>
</dbReference>
<feature type="transmembrane region" description="Helical" evidence="1">
    <location>
        <begin position="80"/>
        <end position="101"/>
    </location>
</feature>